<evidence type="ECO:0000313" key="3">
    <source>
        <dbReference type="Proteomes" id="UP000192596"/>
    </source>
</evidence>
<protein>
    <recommendedName>
        <fullName evidence="1">Phosphogluconate dehydrogenase NAD-binding putative C-terminal domain-containing protein</fullName>
    </recommendedName>
</protein>
<dbReference type="STRING" id="1507870.A0A1V8TBC4"/>
<dbReference type="InParanoid" id="A0A1V8TBC4"/>
<dbReference type="InterPro" id="IPR008927">
    <property type="entry name" value="6-PGluconate_DH-like_C_sf"/>
</dbReference>
<dbReference type="Gene3D" id="1.10.1040.10">
    <property type="entry name" value="N-(1-d-carboxylethyl)-l-norvaline Dehydrogenase, domain 2"/>
    <property type="match status" value="1"/>
</dbReference>
<dbReference type="OrthoDB" id="9988102at2759"/>
<dbReference type="Gene3D" id="3.40.50.720">
    <property type="entry name" value="NAD(P)-binding Rossmann-like Domain"/>
    <property type="match status" value="1"/>
</dbReference>
<dbReference type="InterPro" id="IPR015814">
    <property type="entry name" value="Pgluconate_DH_NAD-bd_C"/>
</dbReference>
<dbReference type="SUPFAM" id="SSF51735">
    <property type="entry name" value="NAD(P)-binding Rossmann-fold domains"/>
    <property type="match status" value="1"/>
</dbReference>
<dbReference type="Proteomes" id="UP000192596">
    <property type="component" value="Unassembled WGS sequence"/>
</dbReference>
<evidence type="ECO:0000313" key="2">
    <source>
        <dbReference type="EMBL" id="OQO08675.1"/>
    </source>
</evidence>
<name>A0A1V8TBC4_9PEZI</name>
<comment type="caution">
    <text evidence="2">The sequence shown here is derived from an EMBL/GenBank/DDBJ whole genome shotgun (WGS) entry which is preliminary data.</text>
</comment>
<dbReference type="EMBL" id="NAJO01000012">
    <property type="protein sequence ID" value="OQO08675.1"/>
    <property type="molecule type" value="Genomic_DNA"/>
</dbReference>
<reference evidence="3" key="1">
    <citation type="submission" date="2017-03" db="EMBL/GenBank/DDBJ databases">
        <title>Genomes of endolithic fungi from Antarctica.</title>
        <authorList>
            <person name="Coleine C."/>
            <person name="Masonjones S."/>
            <person name="Stajich J.E."/>
        </authorList>
    </citation>
    <scope>NUCLEOTIDE SEQUENCE [LARGE SCALE GENOMIC DNA]</scope>
    <source>
        <strain evidence="3">CCFEE 5527</strain>
    </source>
</reference>
<evidence type="ECO:0000259" key="1">
    <source>
        <dbReference type="Pfam" id="PF09130"/>
    </source>
</evidence>
<keyword evidence="3" id="KW-1185">Reference proteome</keyword>
<feature type="domain" description="Phosphogluconate dehydrogenase NAD-binding putative C-terminal" evidence="1">
    <location>
        <begin position="195"/>
        <end position="266"/>
    </location>
</feature>
<accession>A0A1V8TBC4</accession>
<sequence>MGAGIARLLSAHNYRVVTNASGRSVATQARCSANNVELLPTDLNLCNQADYILSIVPQRDAVTTAERVIAVSSNRVFAKQQNPLYFLDLNAISPSSARANDELFAKSAPDIRLIDGGIIGGPPNLKDNGTWSRPSVVVSGPNDLRDAQPSGAHLAEVLNVRHINTTVGSASGLKMCFAAINKGFTALALQSLTTAHALGVVDELQQHMTEFSPRLGLQMNGSLPNMPPKAYRWILEMVEIAKTFEEDGGFSRDENLFHPMTEIYRLVTDGTELAREDIWRCRAVDE</sequence>
<organism evidence="2 3">
    <name type="scientific">Cryoendolithus antarcticus</name>
    <dbReference type="NCBI Taxonomy" id="1507870"/>
    <lineage>
        <taxon>Eukaryota</taxon>
        <taxon>Fungi</taxon>
        <taxon>Dikarya</taxon>
        <taxon>Ascomycota</taxon>
        <taxon>Pezizomycotina</taxon>
        <taxon>Dothideomycetes</taxon>
        <taxon>Dothideomycetidae</taxon>
        <taxon>Cladosporiales</taxon>
        <taxon>Cladosporiaceae</taxon>
        <taxon>Cryoendolithus</taxon>
    </lineage>
</organism>
<dbReference type="InterPro" id="IPR036291">
    <property type="entry name" value="NAD(P)-bd_dom_sf"/>
</dbReference>
<dbReference type="Pfam" id="PF09130">
    <property type="entry name" value="DUF1932"/>
    <property type="match status" value="1"/>
</dbReference>
<dbReference type="SUPFAM" id="SSF48179">
    <property type="entry name" value="6-phosphogluconate dehydrogenase C-terminal domain-like"/>
    <property type="match status" value="1"/>
</dbReference>
<dbReference type="InterPro" id="IPR013328">
    <property type="entry name" value="6PGD_dom2"/>
</dbReference>
<gene>
    <name evidence="2" type="ORF">B0A48_06545</name>
</gene>
<proteinExistence type="predicted"/>
<dbReference type="AlphaFoldDB" id="A0A1V8TBC4"/>